<proteinExistence type="predicted"/>
<evidence type="ECO:0000256" key="3">
    <source>
        <dbReference type="ARBA" id="ARBA00023136"/>
    </source>
</evidence>
<sequence>MKTLILAIVLTAFIAVAYGFGVYLFSTVVLEMKRELSFGYDTVGIMAGVAQVGFLLCAFTGSLVSPIVGGARLALLSVSVCAVCLIGLGFVTNAWQAGVLLAILGGCAALVYVPLAEIVTRHAPSASSSKLLTFISSGTSYGVFANGMIVPLVVSGAGWRQVWLVTGGATMILALCSYFAFTHYQLLSDGKSTPKIDGGCSRYGVRWITPTVVKIWAISFLTGLTLLPFQTYLTPIIRDELNYPIATAGKIWASMGLFGMGSGFVVGALAHWIGIRSTLIWTLLSATAAAALIWTHVVLWNLYLSAALFGISFYPLLGLVAAYLSKFVQRENLTKTFGIANVLVGIGGVVGNFLGGLMQSIFGTFVINYASIAVLLLIASIVALFLRDDRHARLSRAYA</sequence>
<accession>A0ABZ1AE95</accession>
<feature type="transmembrane region" description="Helical" evidence="4">
    <location>
        <begin position="212"/>
        <end position="231"/>
    </location>
</feature>
<dbReference type="PROSITE" id="PS50850">
    <property type="entry name" value="MFS"/>
    <property type="match status" value="1"/>
</dbReference>
<dbReference type="InterPro" id="IPR011701">
    <property type="entry name" value="MFS"/>
</dbReference>
<dbReference type="Proteomes" id="UP001626593">
    <property type="component" value="Chromosome"/>
</dbReference>
<dbReference type="Pfam" id="PF07690">
    <property type="entry name" value="MFS_1"/>
    <property type="match status" value="1"/>
</dbReference>
<feature type="transmembrane region" description="Helical" evidence="4">
    <location>
        <begin position="361"/>
        <end position="386"/>
    </location>
</feature>
<evidence type="ECO:0000313" key="6">
    <source>
        <dbReference type="EMBL" id="WRL44189.1"/>
    </source>
</evidence>
<dbReference type="InterPro" id="IPR010645">
    <property type="entry name" value="MFS_4"/>
</dbReference>
<evidence type="ECO:0000313" key="7">
    <source>
        <dbReference type="Proteomes" id="UP001626593"/>
    </source>
</evidence>
<feature type="transmembrane region" description="Helical" evidence="4">
    <location>
        <begin position="131"/>
        <end position="150"/>
    </location>
</feature>
<keyword evidence="3 4" id="KW-0472">Membrane</keyword>
<feature type="transmembrane region" description="Helical" evidence="4">
    <location>
        <begin position="336"/>
        <end position="355"/>
    </location>
</feature>
<keyword evidence="2 4" id="KW-1133">Transmembrane helix</keyword>
<keyword evidence="7" id="KW-1185">Reference proteome</keyword>
<dbReference type="PANTHER" id="PTHR23537:SF1">
    <property type="entry name" value="SUGAR TRANSPORTER"/>
    <property type="match status" value="1"/>
</dbReference>
<dbReference type="SUPFAM" id="SSF103473">
    <property type="entry name" value="MFS general substrate transporter"/>
    <property type="match status" value="1"/>
</dbReference>
<feature type="transmembrane region" description="Helical" evidence="4">
    <location>
        <begin position="43"/>
        <end position="61"/>
    </location>
</feature>
<name>A0ABZ1AE95_AROEV</name>
<evidence type="ECO:0000259" key="5">
    <source>
        <dbReference type="PROSITE" id="PS50850"/>
    </source>
</evidence>
<reference evidence="6 7" key="1">
    <citation type="submission" date="2023-12" db="EMBL/GenBank/DDBJ databases">
        <title>A. evansii MAY27, complete genome.</title>
        <authorList>
            <person name="Wang Y."/>
        </authorList>
    </citation>
    <scope>NUCLEOTIDE SEQUENCE [LARGE SCALE GENOMIC DNA]</scope>
    <source>
        <strain evidence="6 7">MAY27</strain>
    </source>
</reference>
<feature type="transmembrane region" description="Helical" evidence="4">
    <location>
        <begin position="97"/>
        <end position="119"/>
    </location>
</feature>
<protein>
    <submittedName>
        <fullName evidence="6">MFS transporter</fullName>
    </submittedName>
</protein>
<dbReference type="InterPro" id="IPR036259">
    <property type="entry name" value="MFS_trans_sf"/>
</dbReference>
<dbReference type="Gene3D" id="1.20.1250.20">
    <property type="entry name" value="MFS general substrate transporter like domains"/>
    <property type="match status" value="2"/>
</dbReference>
<feature type="transmembrane region" description="Helical" evidence="4">
    <location>
        <begin position="279"/>
        <end position="297"/>
    </location>
</feature>
<dbReference type="PANTHER" id="PTHR23537">
    <property type="match status" value="1"/>
</dbReference>
<evidence type="ECO:0000256" key="4">
    <source>
        <dbReference type="SAM" id="Phobius"/>
    </source>
</evidence>
<feature type="domain" description="Major facilitator superfamily (MFS) profile" evidence="5">
    <location>
        <begin position="5"/>
        <end position="391"/>
    </location>
</feature>
<dbReference type="InterPro" id="IPR020846">
    <property type="entry name" value="MFS_dom"/>
</dbReference>
<organism evidence="6 7">
    <name type="scientific">Aromatoleum evansii</name>
    <name type="common">Azoarcus evansii</name>
    <dbReference type="NCBI Taxonomy" id="59406"/>
    <lineage>
        <taxon>Bacteria</taxon>
        <taxon>Pseudomonadati</taxon>
        <taxon>Pseudomonadota</taxon>
        <taxon>Betaproteobacteria</taxon>
        <taxon>Rhodocyclales</taxon>
        <taxon>Rhodocyclaceae</taxon>
        <taxon>Aromatoleum</taxon>
    </lineage>
</organism>
<gene>
    <name evidence="6" type="ORF">U5817_13315</name>
</gene>
<feature type="transmembrane region" description="Helical" evidence="4">
    <location>
        <begin position="73"/>
        <end position="91"/>
    </location>
</feature>
<feature type="transmembrane region" description="Helical" evidence="4">
    <location>
        <begin position="251"/>
        <end position="272"/>
    </location>
</feature>
<dbReference type="EMBL" id="CP141259">
    <property type="protein sequence ID" value="WRL44189.1"/>
    <property type="molecule type" value="Genomic_DNA"/>
</dbReference>
<keyword evidence="1 4" id="KW-0812">Transmembrane</keyword>
<feature type="transmembrane region" description="Helical" evidence="4">
    <location>
        <begin position="303"/>
        <end position="324"/>
    </location>
</feature>
<evidence type="ECO:0000256" key="1">
    <source>
        <dbReference type="ARBA" id="ARBA00022692"/>
    </source>
</evidence>
<feature type="transmembrane region" description="Helical" evidence="4">
    <location>
        <begin position="162"/>
        <end position="181"/>
    </location>
</feature>
<dbReference type="RefSeq" id="WP_407277642.1">
    <property type="nucleotide sequence ID" value="NZ_CP141259.1"/>
</dbReference>
<evidence type="ECO:0000256" key="2">
    <source>
        <dbReference type="ARBA" id="ARBA00022989"/>
    </source>
</evidence>